<dbReference type="Proteomes" id="UP000248817">
    <property type="component" value="Unassembled WGS sequence"/>
</dbReference>
<protein>
    <submittedName>
        <fullName evidence="2">Uncharacterized protein</fullName>
    </submittedName>
</protein>
<accession>A0A2V5HY24</accession>
<feature type="transmembrane region" description="Helical" evidence="1">
    <location>
        <begin position="53"/>
        <end position="73"/>
    </location>
</feature>
<feature type="transmembrane region" description="Helical" evidence="1">
    <location>
        <begin position="80"/>
        <end position="102"/>
    </location>
</feature>
<keyword evidence="1" id="KW-0812">Transmembrane</keyword>
<name>A0A2V5HY24_9EURO</name>
<dbReference type="EMBL" id="KZ825543">
    <property type="protein sequence ID" value="PYI28721.1"/>
    <property type="molecule type" value="Genomic_DNA"/>
</dbReference>
<feature type="transmembrane region" description="Helical" evidence="1">
    <location>
        <begin position="12"/>
        <end position="33"/>
    </location>
</feature>
<reference evidence="2 3" key="1">
    <citation type="submission" date="2018-02" db="EMBL/GenBank/DDBJ databases">
        <title>The genomes of Aspergillus section Nigri reveals drivers in fungal speciation.</title>
        <authorList>
            <consortium name="DOE Joint Genome Institute"/>
            <person name="Vesth T.C."/>
            <person name="Nybo J."/>
            <person name="Theobald S."/>
            <person name="Brandl J."/>
            <person name="Frisvad J.C."/>
            <person name="Nielsen K.F."/>
            <person name="Lyhne E.K."/>
            <person name="Kogle M.E."/>
            <person name="Kuo A."/>
            <person name="Riley R."/>
            <person name="Clum A."/>
            <person name="Nolan M."/>
            <person name="Lipzen A."/>
            <person name="Salamov A."/>
            <person name="Henrissat B."/>
            <person name="Wiebenga A."/>
            <person name="De vries R.P."/>
            <person name="Grigoriev I.V."/>
            <person name="Mortensen U.H."/>
            <person name="Andersen M.R."/>
            <person name="Baker S.E."/>
        </authorList>
    </citation>
    <scope>NUCLEOTIDE SEQUENCE [LARGE SCALE GENOMIC DNA]</scope>
    <source>
        <strain evidence="2 3">CBS 114.80</strain>
    </source>
</reference>
<gene>
    <name evidence="2" type="ORF">BP00DRAFT_255530</name>
</gene>
<keyword evidence="1" id="KW-1133">Transmembrane helix</keyword>
<dbReference type="AlphaFoldDB" id="A0A2V5HY24"/>
<sequence>MPPTSDSAEATILVLPLVVRPFVALGAAGAAPPPSPPPPPLPPLPLPPFEPELVAECVAFGLVVLVNPALGVVTGTRDGVTIAGGAVVRGMTGTLAGTLALAGMGNGGTTTTAGTVDAVVAAAGSSVAAGVSAVLRTTAGACVVGCCSVCTGTGMGSVAPPGVVGMLIGMVVGVVIVVVVSGCVAFWRAWMMPWRAWAVPAARARAAARWWEMCIVVCVLCFRRGWGD</sequence>
<evidence type="ECO:0000313" key="3">
    <source>
        <dbReference type="Proteomes" id="UP000248817"/>
    </source>
</evidence>
<evidence type="ECO:0000313" key="2">
    <source>
        <dbReference type="EMBL" id="PYI28721.1"/>
    </source>
</evidence>
<keyword evidence="1" id="KW-0472">Membrane</keyword>
<organism evidence="2 3">
    <name type="scientific">Aspergillus indologenus CBS 114.80</name>
    <dbReference type="NCBI Taxonomy" id="1450541"/>
    <lineage>
        <taxon>Eukaryota</taxon>
        <taxon>Fungi</taxon>
        <taxon>Dikarya</taxon>
        <taxon>Ascomycota</taxon>
        <taxon>Pezizomycotina</taxon>
        <taxon>Eurotiomycetes</taxon>
        <taxon>Eurotiomycetidae</taxon>
        <taxon>Eurotiales</taxon>
        <taxon>Aspergillaceae</taxon>
        <taxon>Aspergillus</taxon>
        <taxon>Aspergillus subgen. Circumdati</taxon>
    </lineage>
</organism>
<evidence type="ECO:0000256" key="1">
    <source>
        <dbReference type="SAM" id="Phobius"/>
    </source>
</evidence>
<proteinExistence type="predicted"/>
<feature type="transmembrane region" description="Helical" evidence="1">
    <location>
        <begin position="163"/>
        <end position="187"/>
    </location>
</feature>
<keyword evidence="3" id="KW-1185">Reference proteome</keyword>